<proteinExistence type="predicted"/>
<evidence type="ECO:0000313" key="1">
    <source>
        <dbReference type="EMBL" id="OCT89200.1"/>
    </source>
</evidence>
<gene>
    <name evidence="1" type="ORF">XELAEV_18017817mg</name>
</gene>
<dbReference type="AlphaFoldDB" id="A0A974DD35"/>
<sequence>MVRDPWYRQSSCNEGKHLHNYIGSNRERQTSGLASSVVSIKISSPWLLLYLKCSCESSRWEACGLELICSVTYQEHTSPPVTGQGSPGGSINKNVTIIRQGFSKLATLGVTWEFRTAIRGHRGSE</sequence>
<organism evidence="1 2">
    <name type="scientific">Xenopus laevis</name>
    <name type="common">African clawed frog</name>
    <dbReference type="NCBI Taxonomy" id="8355"/>
    <lineage>
        <taxon>Eukaryota</taxon>
        <taxon>Metazoa</taxon>
        <taxon>Chordata</taxon>
        <taxon>Craniata</taxon>
        <taxon>Vertebrata</taxon>
        <taxon>Euteleostomi</taxon>
        <taxon>Amphibia</taxon>
        <taxon>Batrachia</taxon>
        <taxon>Anura</taxon>
        <taxon>Pipoidea</taxon>
        <taxon>Pipidae</taxon>
        <taxon>Xenopodinae</taxon>
        <taxon>Xenopus</taxon>
        <taxon>Xenopus</taxon>
    </lineage>
</organism>
<dbReference type="EMBL" id="CM004470">
    <property type="protein sequence ID" value="OCT89200.1"/>
    <property type="molecule type" value="Genomic_DNA"/>
</dbReference>
<protein>
    <submittedName>
        <fullName evidence="1">Uncharacterized protein</fullName>
    </submittedName>
</protein>
<dbReference type="Proteomes" id="UP000694892">
    <property type="component" value="Chromosome 3L"/>
</dbReference>
<accession>A0A974DD35</accession>
<reference evidence="2" key="1">
    <citation type="journal article" date="2016" name="Nature">
        <title>Genome evolution in the allotetraploid frog Xenopus laevis.</title>
        <authorList>
            <person name="Session A.M."/>
            <person name="Uno Y."/>
            <person name="Kwon T."/>
            <person name="Chapman J.A."/>
            <person name="Toyoda A."/>
            <person name="Takahashi S."/>
            <person name="Fukui A."/>
            <person name="Hikosaka A."/>
            <person name="Suzuki A."/>
            <person name="Kondo M."/>
            <person name="van Heeringen S.J."/>
            <person name="Quigley I."/>
            <person name="Heinz S."/>
            <person name="Ogino H."/>
            <person name="Ochi H."/>
            <person name="Hellsten U."/>
            <person name="Lyons J.B."/>
            <person name="Simakov O."/>
            <person name="Putnam N."/>
            <person name="Stites J."/>
            <person name="Kuroki Y."/>
            <person name="Tanaka T."/>
            <person name="Michiue T."/>
            <person name="Watanabe M."/>
            <person name="Bogdanovic O."/>
            <person name="Lister R."/>
            <person name="Georgiou G."/>
            <person name="Paranjpe S.S."/>
            <person name="van Kruijsbergen I."/>
            <person name="Shu S."/>
            <person name="Carlson J."/>
            <person name="Kinoshita T."/>
            <person name="Ohta Y."/>
            <person name="Mawaribuchi S."/>
            <person name="Jenkins J."/>
            <person name="Grimwood J."/>
            <person name="Schmutz J."/>
            <person name="Mitros T."/>
            <person name="Mozaffari S.V."/>
            <person name="Suzuki Y."/>
            <person name="Haramoto Y."/>
            <person name="Yamamoto T.S."/>
            <person name="Takagi C."/>
            <person name="Heald R."/>
            <person name="Miller K."/>
            <person name="Haudenschild C."/>
            <person name="Kitzman J."/>
            <person name="Nakayama T."/>
            <person name="Izutsu Y."/>
            <person name="Robert J."/>
            <person name="Fortriede J."/>
            <person name="Burns K."/>
            <person name="Lotay V."/>
            <person name="Karimi K."/>
            <person name="Yasuoka Y."/>
            <person name="Dichmann D.S."/>
            <person name="Flajnik M.F."/>
            <person name="Houston D.W."/>
            <person name="Shendure J."/>
            <person name="DuPasquier L."/>
            <person name="Vize P.D."/>
            <person name="Zorn A.M."/>
            <person name="Ito M."/>
            <person name="Marcotte E.M."/>
            <person name="Wallingford J.B."/>
            <person name="Ito Y."/>
            <person name="Asashima M."/>
            <person name="Ueno N."/>
            <person name="Matsuda Y."/>
            <person name="Veenstra G.J."/>
            <person name="Fujiyama A."/>
            <person name="Harland R.M."/>
            <person name="Taira M."/>
            <person name="Rokhsar D.S."/>
        </authorList>
    </citation>
    <scope>NUCLEOTIDE SEQUENCE [LARGE SCALE GENOMIC DNA]</scope>
    <source>
        <strain evidence="2">J</strain>
    </source>
</reference>
<name>A0A974DD35_XENLA</name>
<evidence type="ECO:0000313" key="2">
    <source>
        <dbReference type="Proteomes" id="UP000694892"/>
    </source>
</evidence>